<name>N9WE61_CLOIN</name>
<proteinExistence type="predicted"/>
<keyword evidence="2" id="KW-1185">Reference proteome</keyword>
<reference evidence="1 2" key="1">
    <citation type="submission" date="2013-01" db="EMBL/GenBank/DDBJ databases">
        <title>The Genome Sequence of Clostridium innocuum 2959.</title>
        <authorList>
            <consortium name="The Broad Institute Genome Sequencing Platform"/>
            <person name="Earl A."/>
            <person name="Ward D."/>
            <person name="Feldgarden M."/>
            <person name="Gevers D."/>
            <person name="Courvalin P."/>
            <person name="Lambert T."/>
            <person name="Walker B."/>
            <person name="Young S.K."/>
            <person name="Zeng Q."/>
            <person name="Gargeya S."/>
            <person name="Fitzgerald M."/>
            <person name="Haas B."/>
            <person name="Abouelleil A."/>
            <person name="Alvarado L."/>
            <person name="Arachchi H.M."/>
            <person name="Berlin A.M."/>
            <person name="Chapman S.B."/>
            <person name="Dewar J."/>
            <person name="Goldberg J."/>
            <person name="Griggs A."/>
            <person name="Gujja S."/>
            <person name="Hansen M."/>
            <person name="Howarth C."/>
            <person name="Imamovic A."/>
            <person name="Larimer J."/>
            <person name="McCowan C."/>
            <person name="Murphy C."/>
            <person name="Neiman D."/>
            <person name="Pearson M."/>
            <person name="Priest M."/>
            <person name="Roberts A."/>
            <person name="Saif S."/>
            <person name="Shea T."/>
            <person name="Sisk P."/>
            <person name="Sykes S."/>
            <person name="Wortman J."/>
            <person name="Nusbaum C."/>
            <person name="Birren B."/>
        </authorList>
    </citation>
    <scope>NUCLEOTIDE SEQUENCE [LARGE SCALE GENOMIC DNA]</scope>
    <source>
        <strain evidence="1 2">2959</strain>
    </source>
</reference>
<evidence type="ECO:0000313" key="1">
    <source>
        <dbReference type="EMBL" id="ENY85797.1"/>
    </source>
</evidence>
<protein>
    <submittedName>
        <fullName evidence="1">Uncharacterized protein</fullName>
    </submittedName>
</protein>
<dbReference type="HOGENOM" id="CLU_2915426_0_0_9"/>
<dbReference type="RefSeq" id="WP_002609146.1">
    <property type="nucleotide sequence ID" value="NZ_KB850944.1"/>
</dbReference>
<comment type="caution">
    <text evidence="1">The sequence shown here is derived from an EMBL/GenBank/DDBJ whole genome shotgun (WGS) entry which is preliminary data.</text>
</comment>
<organism evidence="1 2">
    <name type="scientific">[Clostridium] innocuum 2959</name>
    <dbReference type="NCBI Taxonomy" id="999413"/>
    <lineage>
        <taxon>Bacteria</taxon>
        <taxon>Bacillati</taxon>
        <taxon>Bacillota</taxon>
        <taxon>Clostridia</taxon>
        <taxon>Eubacteriales</taxon>
        <taxon>Clostridiaceae</taxon>
        <taxon>Clostridium</taxon>
    </lineage>
</organism>
<dbReference type="AlphaFoldDB" id="N9WE61"/>
<evidence type="ECO:0000313" key="2">
    <source>
        <dbReference type="Proteomes" id="UP000013051"/>
    </source>
</evidence>
<gene>
    <name evidence="1" type="ORF">HMPREF1094_03490</name>
</gene>
<accession>N9WE61</accession>
<dbReference type="EMBL" id="AGYV01000006">
    <property type="protein sequence ID" value="ENY85797.1"/>
    <property type="molecule type" value="Genomic_DNA"/>
</dbReference>
<dbReference type="PATRIC" id="fig|999413.4.peg.3739"/>
<dbReference type="Proteomes" id="UP000013051">
    <property type="component" value="Unassembled WGS sequence"/>
</dbReference>
<sequence>MIFWKKFYIVRETKRLMSTLPITKTPVSYVYFQMEWIDFYRMKYRFILETDATHGHRITTS</sequence>